<comment type="caution">
    <text evidence="1">The sequence shown here is derived from an EMBL/GenBank/DDBJ whole genome shotgun (WGS) entry which is preliminary data.</text>
</comment>
<evidence type="ECO:0000313" key="2">
    <source>
        <dbReference type="Proteomes" id="UP000389128"/>
    </source>
</evidence>
<name>A0A6C2D128_9RHOO</name>
<sequence>MAGLVHHLALEVEQALHGGEDGVEGRHGFADDQAGGFGIVAGFHLLQYRGEGSGENLALVADFADQVAAFRFGGEGFEFVELAGDEVAVAGDELQARLAFGGVEQAEDGARAGVGEALDFTGEGGAAPVPIDDSFDGRVEQAEALKGQSVADDQQCQDKAEAKNQAGGGGQFFHFLWCCSLLLKGGGSSAAGSGRLNRKPCT</sequence>
<accession>A0A6C2D128</accession>
<evidence type="ECO:0000313" key="1">
    <source>
        <dbReference type="EMBL" id="TYC60248.1"/>
    </source>
</evidence>
<dbReference type="AlphaFoldDB" id="A0A6C2D128"/>
<keyword evidence="2" id="KW-1185">Reference proteome</keyword>
<gene>
    <name evidence="1" type="ORF">ETQ85_07050</name>
</gene>
<dbReference type="EMBL" id="SDKK01000005">
    <property type="protein sequence ID" value="TYC60248.1"/>
    <property type="molecule type" value="Genomic_DNA"/>
</dbReference>
<proteinExistence type="predicted"/>
<reference evidence="1 2" key="1">
    <citation type="submission" date="2019-01" db="EMBL/GenBank/DDBJ databases">
        <title>Zoogloea oleivorans genome sequencing and assembly.</title>
        <authorList>
            <person name="Tancsics A."/>
            <person name="Farkas M."/>
            <person name="Kriszt B."/>
            <person name="Maroti G."/>
            <person name="Horvath B."/>
        </authorList>
    </citation>
    <scope>NUCLEOTIDE SEQUENCE [LARGE SCALE GENOMIC DNA]</scope>
    <source>
        <strain evidence="1 2">Buc</strain>
    </source>
</reference>
<organism evidence="1 2">
    <name type="scientific">Zoogloea oleivorans</name>
    <dbReference type="NCBI Taxonomy" id="1552750"/>
    <lineage>
        <taxon>Bacteria</taxon>
        <taxon>Pseudomonadati</taxon>
        <taxon>Pseudomonadota</taxon>
        <taxon>Betaproteobacteria</taxon>
        <taxon>Rhodocyclales</taxon>
        <taxon>Zoogloeaceae</taxon>
        <taxon>Zoogloea</taxon>
    </lineage>
</organism>
<protein>
    <submittedName>
        <fullName evidence="1">Uncharacterized protein</fullName>
    </submittedName>
</protein>
<dbReference type="Proteomes" id="UP000389128">
    <property type="component" value="Unassembled WGS sequence"/>
</dbReference>